<protein>
    <submittedName>
        <fullName evidence="1">Uncharacterized protein</fullName>
    </submittedName>
</protein>
<sequence>MIPLNVEFDVDYNGKPIHIKSKDTAKGVIYVATYPGAKDLFIHRATNAQGDHFWTSIPEGRQQAAERIGQMIDEYFHDHEND</sequence>
<proteinExistence type="predicted"/>
<accession>A0A9E2S9V8</accession>
<name>A0A9E2S9V8_9BACT</name>
<comment type="caution">
    <text evidence="1">The sequence shown here is derived from an EMBL/GenBank/DDBJ whole genome shotgun (WGS) entry which is preliminary data.</text>
</comment>
<evidence type="ECO:0000313" key="2">
    <source>
        <dbReference type="Proteomes" id="UP000812270"/>
    </source>
</evidence>
<dbReference type="EMBL" id="JAHSPG010000004">
    <property type="protein sequence ID" value="MBV4357339.1"/>
    <property type="molecule type" value="Genomic_DNA"/>
</dbReference>
<dbReference type="AlphaFoldDB" id="A0A9E2S9V8"/>
<dbReference type="RefSeq" id="WP_217790982.1">
    <property type="nucleotide sequence ID" value="NZ_JAHSPG010000004.1"/>
</dbReference>
<organism evidence="1 2">
    <name type="scientific">Pinibacter aurantiacus</name>
    <dbReference type="NCBI Taxonomy" id="2851599"/>
    <lineage>
        <taxon>Bacteria</taxon>
        <taxon>Pseudomonadati</taxon>
        <taxon>Bacteroidota</taxon>
        <taxon>Chitinophagia</taxon>
        <taxon>Chitinophagales</taxon>
        <taxon>Chitinophagaceae</taxon>
        <taxon>Pinibacter</taxon>
    </lineage>
</organism>
<dbReference type="Proteomes" id="UP000812270">
    <property type="component" value="Unassembled WGS sequence"/>
</dbReference>
<keyword evidence="2" id="KW-1185">Reference proteome</keyword>
<evidence type="ECO:0000313" key="1">
    <source>
        <dbReference type="EMBL" id="MBV4357339.1"/>
    </source>
</evidence>
<reference evidence="1" key="1">
    <citation type="submission" date="2021-06" db="EMBL/GenBank/DDBJ databases">
        <authorList>
            <person name="Huq M.A."/>
        </authorList>
    </citation>
    <scope>NUCLEOTIDE SEQUENCE</scope>
    <source>
        <strain evidence="1">MAH-26</strain>
    </source>
</reference>
<gene>
    <name evidence="1" type="ORF">KTO63_09290</name>
</gene>